<name>A0A0S4XR37_9BACT</name>
<protein>
    <submittedName>
        <fullName evidence="1">Uncharacterized protein</fullName>
    </submittedName>
</protein>
<evidence type="ECO:0000313" key="1">
    <source>
        <dbReference type="EMBL" id="CUV66590.1"/>
    </source>
</evidence>
<sequence length="175" mass="20144">MSHVSYKDEKLSLSDELVDVGYMAENIEVVDTAKNNLIVKRSHLDHAMTILISFPKSIFDEIYRLDEFLSMIQVEVHCYAIFGEYCDEIARIEKDLKKIKIVFDDFKEFKELYGTEIVTGSMAGDLCKSIFLISKDGAIFYIDILDDLEKRFDLERLQIELNKAYLTYTGAGCHG</sequence>
<organism evidence="1">
    <name type="scientific">Sulfurovum sp. enrichment culture clone C5</name>
    <dbReference type="NCBI Taxonomy" id="497650"/>
    <lineage>
        <taxon>Bacteria</taxon>
        <taxon>Pseudomonadati</taxon>
        <taxon>Campylobacterota</taxon>
        <taxon>Epsilonproteobacteria</taxon>
        <taxon>Campylobacterales</taxon>
        <taxon>Sulfurovaceae</taxon>
        <taxon>Sulfurovum</taxon>
        <taxon>environmental samples</taxon>
    </lineage>
</organism>
<proteinExistence type="predicted"/>
<reference evidence="1" key="1">
    <citation type="submission" date="2015-11" db="EMBL/GenBank/DDBJ databases">
        <authorList>
            <person name="Zhang Y."/>
            <person name="Guo Z."/>
        </authorList>
    </citation>
    <scope>NUCLEOTIDE SEQUENCE</scope>
    <source>
        <strain evidence="1">BN30871</strain>
    </source>
</reference>
<dbReference type="AlphaFoldDB" id="A0A0S4XR37"/>
<dbReference type="EMBL" id="FAXN01000097">
    <property type="protein sequence ID" value="CUV66590.1"/>
    <property type="molecule type" value="Genomic_DNA"/>
</dbReference>
<dbReference type="Gene3D" id="3.40.30.10">
    <property type="entry name" value="Glutaredoxin"/>
    <property type="match status" value="1"/>
</dbReference>
<accession>A0A0S4XR37</accession>
<gene>
    <name evidence="1" type="ORF">BN3087_910023</name>
</gene>